<comment type="caution">
    <text evidence="3">The sequence shown here is derived from an EMBL/GenBank/DDBJ whole genome shotgun (WGS) entry which is preliminary data.</text>
</comment>
<dbReference type="Pfam" id="PF00378">
    <property type="entry name" value="ECH_1"/>
    <property type="match status" value="1"/>
</dbReference>
<dbReference type="Gene3D" id="3.90.226.10">
    <property type="entry name" value="2-enoyl-CoA Hydratase, Chain A, domain 1"/>
    <property type="match status" value="1"/>
</dbReference>
<dbReference type="InterPro" id="IPR018376">
    <property type="entry name" value="Enoyl-CoA_hyd/isom_CS"/>
</dbReference>
<reference evidence="3 4" key="1">
    <citation type="journal article" date="2019" name="Int. J. Syst. Evol. Microbiol.">
        <title>The Global Catalogue of Microorganisms (GCM) 10K type strain sequencing project: providing services to taxonomists for standard genome sequencing and annotation.</title>
        <authorList>
            <consortium name="The Broad Institute Genomics Platform"/>
            <consortium name="The Broad Institute Genome Sequencing Center for Infectious Disease"/>
            <person name="Wu L."/>
            <person name="Ma J."/>
        </authorList>
    </citation>
    <scope>NUCLEOTIDE SEQUENCE [LARGE SCALE GENOMIC DNA]</scope>
    <source>
        <strain evidence="3 4">JCM 14546</strain>
    </source>
</reference>
<organism evidence="3 4">
    <name type="scientific">Brevibacterium samyangense</name>
    <dbReference type="NCBI Taxonomy" id="366888"/>
    <lineage>
        <taxon>Bacteria</taxon>
        <taxon>Bacillati</taxon>
        <taxon>Actinomycetota</taxon>
        <taxon>Actinomycetes</taxon>
        <taxon>Micrococcales</taxon>
        <taxon>Brevibacteriaceae</taxon>
        <taxon>Brevibacterium</taxon>
    </lineage>
</organism>
<evidence type="ECO:0000256" key="2">
    <source>
        <dbReference type="RuleBase" id="RU003707"/>
    </source>
</evidence>
<gene>
    <name evidence="3" type="ORF">GCM10009755_16600</name>
</gene>
<evidence type="ECO:0000313" key="3">
    <source>
        <dbReference type="EMBL" id="GAA2007056.1"/>
    </source>
</evidence>
<proteinExistence type="inferred from homology"/>
<dbReference type="InterPro" id="IPR001753">
    <property type="entry name" value="Enoyl-CoA_hydra/iso"/>
</dbReference>
<sequence length="284" mass="29667">MTTTATHGTVVLDIDDGLAHVRLNRPDSLNSLTREVFEDLVEIGTSLLDAPTVNAVVLSGEGRAFCAGLDLGEFQRMKTGEKVGGTKNVVAQGEPLGAAKAIAQKAVHVWSLVPVPVIAGVTGVAFGGGLQVALGADVRIVARDAKLSMMELNWGLAPDMGGTQLLPRLVGPAQAKLLVFTGKVIDGERAERIGLADEIAEDPVARALEIGRDLAERSRTALVRAKELVDLAGSGASLAEGFAREQEVIAELMGSPEQIAAVEKRQAILAARKQAKSDEKGAKA</sequence>
<dbReference type="PANTHER" id="PTHR11941">
    <property type="entry name" value="ENOYL-COA HYDRATASE-RELATED"/>
    <property type="match status" value="1"/>
</dbReference>
<evidence type="ECO:0000313" key="4">
    <source>
        <dbReference type="Proteomes" id="UP001500755"/>
    </source>
</evidence>
<dbReference type="SUPFAM" id="SSF52096">
    <property type="entry name" value="ClpP/crotonase"/>
    <property type="match status" value="1"/>
</dbReference>
<dbReference type="RefSeq" id="WP_344308709.1">
    <property type="nucleotide sequence ID" value="NZ_BAAANO010000015.1"/>
</dbReference>
<dbReference type="EMBL" id="BAAANO010000015">
    <property type="protein sequence ID" value="GAA2007056.1"/>
    <property type="molecule type" value="Genomic_DNA"/>
</dbReference>
<dbReference type="InterPro" id="IPR029045">
    <property type="entry name" value="ClpP/crotonase-like_dom_sf"/>
</dbReference>
<name>A0ABN2TEN4_9MICO</name>
<dbReference type="CDD" id="cd06558">
    <property type="entry name" value="crotonase-like"/>
    <property type="match status" value="1"/>
</dbReference>
<dbReference type="PROSITE" id="PS00166">
    <property type="entry name" value="ENOYL_COA_HYDRATASE"/>
    <property type="match status" value="1"/>
</dbReference>
<dbReference type="Proteomes" id="UP001500755">
    <property type="component" value="Unassembled WGS sequence"/>
</dbReference>
<keyword evidence="4" id="KW-1185">Reference proteome</keyword>
<dbReference type="PANTHER" id="PTHR11941:SF54">
    <property type="entry name" value="ENOYL-COA HYDRATASE, MITOCHONDRIAL"/>
    <property type="match status" value="1"/>
</dbReference>
<evidence type="ECO:0000256" key="1">
    <source>
        <dbReference type="ARBA" id="ARBA00005254"/>
    </source>
</evidence>
<accession>A0ABN2TEN4</accession>
<protein>
    <submittedName>
        <fullName evidence="3">Crotonase/enoyl-CoA hydratase family protein</fullName>
    </submittedName>
</protein>
<comment type="similarity">
    <text evidence="1 2">Belongs to the enoyl-CoA hydratase/isomerase family.</text>
</comment>